<name>A0A7H0H2I3_9ACTN</name>
<dbReference type="PANTHER" id="PTHR37292">
    <property type="entry name" value="VNG6097C"/>
    <property type="match status" value="1"/>
</dbReference>
<dbReference type="RefSeq" id="WP_187719886.1">
    <property type="nucleotide sequence ID" value="NZ_BAABBL010000008.1"/>
</dbReference>
<dbReference type="EMBL" id="CP060789">
    <property type="protein sequence ID" value="QNP54749.1"/>
    <property type="molecule type" value="Genomic_DNA"/>
</dbReference>
<protein>
    <submittedName>
        <fullName evidence="2">DUF262 domain-containing protein</fullName>
    </submittedName>
</protein>
<organism evidence="2 3">
    <name type="scientific">Tessaracoccus defluvii</name>
    <dbReference type="NCBI Taxonomy" id="1285901"/>
    <lineage>
        <taxon>Bacteria</taxon>
        <taxon>Bacillati</taxon>
        <taxon>Actinomycetota</taxon>
        <taxon>Actinomycetes</taxon>
        <taxon>Propionibacteriales</taxon>
        <taxon>Propionibacteriaceae</taxon>
        <taxon>Tessaracoccus</taxon>
    </lineage>
</organism>
<proteinExistence type="predicted"/>
<accession>A0A7H0H2I3</accession>
<dbReference type="AlphaFoldDB" id="A0A7H0H2I3"/>
<gene>
    <name evidence="2" type="ORF">H9L22_10585</name>
</gene>
<dbReference type="Proteomes" id="UP000516117">
    <property type="component" value="Chromosome"/>
</dbReference>
<evidence type="ECO:0000313" key="3">
    <source>
        <dbReference type="Proteomes" id="UP000516117"/>
    </source>
</evidence>
<feature type="domain" description="GmrSD restriction endonucleases N-terminal" evidence="1">
    <location>
        <begin position="4"/>
        <end position="212"/>
    </location>
</feature>
<dbReference type="Pfam" id="PF03235">
    <property type="entry name" value="GmrSD_N"/>
    <property type="match status" value="1"/>
</dbReference>
<reference evidence="2 3" key="1">
    <citation type="submission" date="2020-08" db="EMBL/GenBank/DDBJ databases">
        <title>Genome sequence of Tessaracoccus defluvii JCM 17540T.</title>
        <authorList>
            <person name="Hyun D.-W."/>
            <person name="Bae J.-W."/>
        </authorList>
    </citation>
    <scope>NUCLEOTIDE SEQUENCE [LARGE SCALE GENOMIC DNA]</scope>
    <source>
        <strain evidence="2 3">JCM 17540</strain>
    </source>
</reference>
<sequence>MRVSTILDHIDDGGIALPEFQRGYVWNRDQVRGLFTSLYRGYPVGSFMTWSTAAETTAARGEPTDRDGTIKLLLDGQQRATTLYGVIRGRAPRFFEGNDSTFLGLYFNVVEETFEFYARQKMQNSAEWVSVPDLFANPGKYYQQVLALDTPEARNGQYVTRLAQVTGIGDRDMHVEEVTGADKTIDVVVDIFNRVNSGGTKLSKGDLALAKICASWPEARHQMNEHLRYWRERGYDFSLDWLLRVVNGIVTGKARFTALADRPVREVQTGLGLAFTYVNQWLNVIAGHLGLDHARVLFPFPLVVLARHMHRNGGRLPDASEQARLLYWYIHTGMWGRYAASTETYLTQDLEAVDEAGVEGLIRLLELSRGDLAVRPEDFAGTSMGARFYPTLYMLTRVMKARDFGTGVPISNALLGRLNGLQVHHIFPKAKLYAAGYARGQVNAIANFCLITQDTNLQVSDADPAIYMPEIEARVPGALASQWVPMEDHLWQIDNYPDFLAARRELLSTAANSLLQRLRSGQLDPALVGPGPVEGNYPVVVGDDDAADTRNQEIDALVEWLTTQGYAEPERDLEIAHPDTGRVLSIAEAVWPHGLQEGLGEKVVLELDEDDFDEDALAALGYRVFTSIAALREFVERSSSEESSASL</sequence>
<evidence type="ECO:0000313" key="2">
    <source>
        <dbReference type="EMBL" id="QNP54749.1"/>
    </source>
</evidence>
<keyword evidence="3" id="KW-1185">Reference proteome</keyword>
<dbReference type="PANTHER" id="PTHR37292:SF2">
    <property type="entry name" value="DUF262 DOMAIN-CONTAINING PROTEIN"/>
    <property type="match status" value="1"/>
</dbReference>
<dbReference type="KEGG" id="tdf:H9L22_10585"/>
<dbReference type="InterPro" id="IPR004919">
    <property type="entry name" value="GmrSD_N"/>
</dbReference>
<evidence type="ECO:0000259" key="1">
    <source>
        <dbReference type="Pfam" id="PF03235"/>
    </source>
</evidence>